<dbReference type="Pfam" id="PF01047">
    <property type="entry name" value="MarR"/>
    <property type="match status" value="1"/>
</dbReference>
<organism evidence="5 6">
    <name type="scientific">Aliarcobacter skirrowii</name>
    <dbReference type="NCBI Taxonomy" id="28200"/>
    <lineage>
        <taxon>Bacteria</taxon>
        <taxon>Pseudomonadati</taxon>
        <taxon>Campylobacterota</taxon>
        <taxon>Epsilonproteobacteria</taxon>
        <taxon>Campylobacterales</taxon>
        <taxon>Arcobacteraceae</taxon>
        <taxon>Aliarcobacter</taxon>
    </lineage>
</organism>
<evidence type="ECO:0000256" key="3">
    <source>
        <dbReference type="ARBA" id="ARBA00023163"/>
    </source>
</evidence>
<dbReference type="InterPro" id="IPR036390">
    <property type="entry name" value="WH_DNA-bd_sf"/>
</dbReference>
<proteinExistence type="predicted"/>
<sequence length="160" mass="18820">MKKRHIEDFYKKVVQEDRYDVFALSLPIILIAKHLYQEEESFYKQNFDLLHSEFDVLASLYFENNEHALTPTELYNTMIFSSGGMTKILKKLEDRGLITRTSLKEDKRKILVVLTPKGKDIILNCVEQSLKRLENTFKVFSKKEREVLKGSLKKLLFSVI</sequence>
<dbReference type="PRINTS" id="PR00598">
    <property type="entry name" value="HTHMARR"/>
</dbReference>
<dbReference type="AlphaFoldDB" id="A0A2U2C0C7"/>
<keyword evidence="2" id="KW-0238">DNA-binding</keyword>
<dbReference type="STRING" id="28200.GCA_001572935_01924"/>
<evidence type="ECO:0000313" key="5">
    <source>
        <dbReference type="EMBL" id="PWE21189.1"/>
    </source>
</evidence>
<evidence type="ECO:0000313" key="6">
    <source>
        <dbReference type="Proteomes" id="UP000245014"/>
    </source>
</evidence>
<dbReference type="PANTHER" id="PTHR42756:SF1">
    <property type="entry name" value="TRANSCRIPTIONAL REPRESSOR OF EMRAB OPERON"/>
    <property type="match status" value="1"/>
</dbReference>
<name>A0A2U2C0C7_9BACT</name>
<dbReference type="Proteomes" id="UP000245014">
    <property type="component" value="Unassembled WGS sequence"/>
</dbReference>
<keyword evidence="3" id="KW-0804">Transcription</keyword>
<dbReference type="InterPro" id="IPR036388">
    <property type="entry name" value="WH-like_DNA-bd_sf"/>
</dbReference>
<dbReference type="PROSITE" id="PS50995">
    <property type="entry name" value="HTH_MARR_2"/>
    <property type="match status" value="1"/>
</dbReference>
<keyword evidence="1" id="KW-0805">Transcription regulation</keyword>
<protein>
    <submittedName>
        <fullName evidence="5">MarR family transcriptional regulator</fullName>
    </submittedName>
</protein>
<accession>A0A2U2C0C7</accession>
<dbReference type="GO" id="GO:0003700">
    <property type="term" value="F:DNA-binding transcription factor activity"/>
    <property type="evidence" value="ECO:0007669"/>
    <property type="project" value="InterPro"/>
</dbReference>
<dbReference type="RefSeq" id="WP_109158500.1">
    <property type="nucleotide sequence ID" value="NZ_JAUQUD010000003.1"/>
</dbReference>
<gene>
    <name evidence="5" type="ORF">DF188_06665</name>
</gene>
<feature type="domain" description="HTH marR-type" evidence="4">
    <location>
        <begin position="21"/>
        <end position="157"/>
    </location>
</feature>
<dbReference type="GO" id="GO:0003677">
    <property type="term" value="F:DNA binding"/>
    <property type="evidence" value="ECO:0007669"/>
    <property type="project" value="UniProtKB-KW"/>
</dbReference>
<comment type="caution">
    <text evidence="5">The sequence shown here is derived from an EMBL/GenBank/DDBJ whole genome shotgun (WGS) entry which is preliminary data.</text>
</comment>
<dbReference type="SMART" id="SM00347">
    <property type="entry name" value="HTH_MARR"/>
    <property type="match status" value="1"/>
</dbReference>
<reference evidence="5 6" key="1">
    <citation type="submission" date="2018-05" db="EMBL/GenBank/DDBJ databases">
        <title>Antimicrobial susceptibility testing and genomic analysis of Arcobacter skirrowii strains and one Arcobacter butzleri isolated from German poultry farms.</title>
        <authorList>
            <person name="Haenel I."/>
            <person name="Hotzel H."/>
            <person name="Tomaso H."/>
            <person name="Busch A."/>
        </authorList>
    </citation>
    <scope>NUCLEOTIDE SEQUENCE [LARGE SCALE GENOMIC DNA]</scope>
    <source>
        <strain evidence="6">v</strain>
    </source>
</reference>
<dbReference type="EMBL" id="QEYI01000004">
    <property type="protein sequence ID" value="PWE21189.1"/>
    <property type="molecule type" value="Genomic_DNA"/>
</dbReference>
<dbReference type="SUPFAM" id="SSF46785">
    <property type="entry name" value="Winged helix' DNA-binding domain"/>
    <property type="match status" value="1"/>
</dbReference>
<dbReference type="PANTHER" id="PTHR42756">
    <property type="entry name" value="TRANSCRIPTIONAL REGULATOR, MARR"/>
    <property type="match status" value="1"/>
</dbReference>
<evidence type="ECO:0000256" key="2">
    <source>
        <dbReference type="ARBA" id="ARBA00023125"/>
    </source>
</evidence>
<dbReference type="InterPro" id="IPR000835">
    <property type="entry name" value="HTH_MarR-typ"/>
</dbReference>
<evidence type="ECO:0000259" key="4">
    <source>
        <dbReference type="PROSITE" id="PS50995"/>
    </source>
</evidence>
<dbReference type="Gene3D" id="1.10.10.10">
    <property type="entry name" value="Winged helix-like DNA-binding domain superfamily/Winged helix DNA-binding domain"/>
    <property type="match status" value="1"/>
</dbReference>
<evidence type="ECO:0000256" key="1">
    <source>
        <dbReference type="ARBA" id="ARBA00023015"/>
    </source>
</evidence>